<sequence>MAPNNDVEKRALSMLTISQIKFREAMKKEDTEARLPPISVEVSSQLFSCIGAVLQQNTRVNVQVSNFEIIDHMDPGTI</sequence>
<dbReference type="Proteomes" id="UP000245464">
    <property type="component" value="Chromosome 7"/>
</dbReference>
<organism evidence="1 2">
    <name type="scientific">Pyrenophora tritici-repentis</name>
    <dbReference type="NCBI Taxonomy" id="45151"/>
    <lineage>
        <taxon>Eukaryota</taxon>
        <taxon>Fungi</taxon>
        <taxon>Dikarya</taxon>
        <taxon>Ascomycota</taxon>
        <taxon>Pezizomycotina</taxon>
        <taxon>Dothideomycetes</taxon>
        <taxon>Pleosporomycetidae</taxon>
        <taxon>Pleosporales</taxon>
        <taxon>Pleosporineae</taxon>
        <taxon>Pleosporaceae</taxon>
        <taxon>Pyrenophora</taxon>
    </lineage>
</organism>
<proteinExistence type="predicted"/>
<gene>
    <name evidence="1" type="ORF">PtrM4_131310</name>
</gene>
<dbReference type="EMBL" id="NQIK02000007">
    <property type="protein sequence ID" value="KAF7568518.1"/>
    <property type="molecule type" value="Genomic_DNA"/>
</dbReference>
<name>A0A5M9L4B6_9PLEO</name>
<evidence type="ECO:0000313" key="1">
    <source>
        <dbReference type="EMBL" id="KAF7568518.1"/>
    </source>
</evidence>
<dbReference type="RefSeq" id="XP_065961020.1">
    <property type="nucleotide sequence ID" value="XM_066109028.1"/>
</dbReference>
<dbReference type="AlphaFoldDB" id="A0A5M9L4B6"/>
<dbReference type="KEGG" id="ptrr:90957503"/>
<comment type="caution">
    <text evidence="1">The sequence shown here is derived from an EMBL/GenBank/DDBJ whole genome shotgun (WGS) entry which is preliminary data.</text>
</comment>
<evidence type="ECO:0000313" key="2">
    <source>
        <dbReference type="Proteomes" id="UP000245464"/>
    </source>
</evidence>
<accession>A0A5M9L4B6</accession>
<reference evidence="1" key="1">
    <citation type="journal article" date="2018" name="BMC Genomics">
        <title>Comparative genomics of the wheat fungal pathogen Pyrenophora tritici-repentis reveals chromosomal variations and genome plasticity.</title>
        <authorList>
            <person name="Moolhuijzen P."/>
            <person name="See P.T."/>
            <person name="Hane J.K."/>
            <person name="Shi G."/>
            <person name="Liu Z."/>
            <person name="Oliver R.P."/>
            <person name="Moffat C.S."/>
        </authorList>
    </citation>
    <scope>NUCLEOTIDE SEQUENCE [LARGE SCALE GENOMIC DNA]</scope>
    <source>
        <strain evidence="1">M4</strain>
    </source>
</reference>
<protein>
    <submittedName>
        <fullName evidence="1">Uncharacterized protein</fullName>
    </submittedName>
</protein>
<dbReference type="GeneID" id="90957503"/>